<evidence type="ECO:0000256" key="11">
    <source>
        <dbReference type="ARBA" id="ARBA00023236"/>
    </source>
</evidence>
<dbReference type="GO" id="GO:0009432">
    <property type="term" value="P:SOS response"/>
    <property type="evidence" value="ECO:0007669"/>
    <property type="project" value="UniProtKB-UniRule"/>
</dbReference>
<evidence type="ECO:0000256" key="10">
    <source>
        <dbReference type="ARBA" id="ARBA00023204"/>
    </source>
</evidence>
<dbReference type="Proteomes" id="UP000543804">
    <property type="component" value="Unassembled WGS sequence"/>
</dbReference>
<keyword evidence="10 12" id="KW-0234">DNA repair</keyword>
<dbReference type="GO" id="GO:0006302">
    <property type="term" value="P:double-strand break repair"/>
    <property type="evidence" value="ECO:0007669"/>
    <property type="project" value="TreeGrafter"/>
</dbReference>
<evidence type="ECO:0000256" key="1">
    <source>
        <dbReference type="ARBA" id="ARBA00004496"/>
    </source>
</evidence>
<evidence type="ECO:0000256" key="5">
    <source>
        <dbReference type="ARBA" id="ARBA00022705"/>
    </source>
</evidence>
<keyword evidence="5 12" id="KW-0235">DNA replication</keyword>
<dbReference type="InterPro" id="IPR027417">
    <property type="entry name" value="P-loop_NTPase"/>
</dbReference>
<feature type="domain" description="RecF/RecN/SMC N-terminal" evidence="14">
    <location>
        <begin position="3"/>
        <end position="355"/>
    </location>
</feature>
<dbReference type="Pfam" id="PF02463">
    <property type="entry name" value="SMC_N"/>
    <property type="match status" value="1"/>
</dbReference>
<accession>A0A848B6C3</accession>
<keyword evidence="11 12" id="KW-0742">SOS response</keyword>
<sequence length="371" mass="41285">MLVHAIALKNYRNYESLTLTLDEGINIFLGANAQGKTNLLEAICYASLGRSHRTHQDGDLIRFGQEAGSLQLAFSRFAAQSRLEFLFARGRRRKISLNGEPIRQKELVGTLNTVLFSPEDLFLIKGAPAERRRFLDGEISQASPAYYHELATYQRLVAQRNALLKRIRERRAAPAALAPWEPQLAASAARVTAKRLEVVRKLGMLANLMQRRISGSQENLALSLVIEGSGGEAPPTVTNALETWYNEKLQECRENDIARGATTVGPHRDDLMLAVNGVNLRSFGSQGQQRTGALSLKLSELEFLRSETGEYPILLLDDVMSELDADRRQALLAFLRKEHIQTIITATDAAYFPRAPLGTRYRVAAGQVARM</sequence>
<dbReference type="PROSITE" id="PS00618">
    <property type="entry name" value="RECF_2"/>
    <property type="match status" value="1"/>
</dbReference>
<dbReference type="NCBIfam" id="TIGR00611">
    <property type="entry name" value="recf"/>
    <property type="match status" value="1"/>
</dbReference>
<dbReference type="PANTHER" id="PTHR32182">
    <property type="entry name" value="DNA REPLICATION AND REPAIR PROTEIN RECF"/>
    <property type="match status" value="1"/>
</dbReference>
<evidence type="ECO:0000256" key="7">
    <source>
        <dbReference type="ARBA" id="ARBA00022763"/>
    </source>
</evidence>
<name>A0A848B6C3_9FIRM</name>
<evidence type="ECO:0000256" key="9">
    <source>
        <dbReference type="ARBA" id="ARBA00023125"/>
    </source>
</evidence>
<dbReference type="CDD" id="cd03242">
    <property type="entry name" value="ABC_RecF"/>
    <property type="match status" value="1"/>
</dbReference>
<evidence type="ECO:0000256" key="13">
    <source>
        <dbReference type="RuleBase" id="RU000578"/>
    </source>
</evidence>
<dbReference type="SUPFAM" id="SSF52540">
    <property type="entry name" value="P-loop containing nucleoside triphosphate hydrolases"/>
    <property type="match status" value="1"/>
</dbReference>
<evidence type="ECO:0000313" key="16">
    <source>
        <dbReference type="Proteomes" id="UP000543804"/>
    </source>
</evidence>
<keyword evidence="7 12" id="KW-0227">DNA damage</keyword>
<evidence type="ECO:0000313" key="15">
    <source>
        <dbReference type="EMBL" id="NMD99503.1"/>
    </source>
</evidence>
<comment type="function">
    <text evidence="12 13">The RecF protein is involved in DNA metabolism; it is required for DNA replication and normal SOS inducibility. RecF binds preferentially to single-stranded, linear DNA. It also seems to bind ATP.</text>
</comment>
<feature type="binding site" evidence="12">
    <location>
        <begin position="30"/>
        <end position="37"/>
    </location>
    <ligand>
        <name>ATP</name>
        <dbReference type="ChEBI" id="CHEBI:30616"/>
    </ligand>
</feature>
<comment type="caution">
    <text evidence="15">The sequence shown here is derived from an EMBL/GenBank/DDBJ whole genome shotgun (WGS) entry which is preliminary data.</text>
</comment>
<proteinExistence type="inferred from homology"/>
<dbReference type="RefSeq" id="WP_164176156.1">
    <property type="nucleotide sequence ID" value="NZ_JABAFA010000034.1"/>
</dbReference>
<protein>
    <recommendedName>
        <fullName evidence="3 12">DNA replication and repair protein RecF</fullName>
    </recommendedName>
</protein>
<dbReference type="PROSITE" id="PS00617">
    <property type="entry name" value="RECF_1"/>
    <property type="match status" value="1"/>
</dbReference>
<dbReference type="GO" id="GO:0005737">
    <property type="term" value="C:cytoplasm"/>
    <property type="evidence" value="ECO:0007669"/>
    <property type="project" value="UniProtKB-SubCell"/>
</dbReference>
<dbReference type="Gene3D" id="1.20.1050.90">
    <property type="entry name" value="RecF/RecN/SMC, N-terminal domain"/>
    <property type="match status" value="1"/>
</dbReference>
<dbReference type="GO" id="GO:0003697">
    <property type="term" value="F:single-stranded DNA binding"/>
    <property type="evidence" value="ECO:0007669"/>
    <property type="project" value="UniProtKB-UniRule"/>
</dbReference>
<organism evidence="15 16">
    <name type="scientific">Selenomonas bovis</name>
    <dbReference type="NCBI Taxonomy" id="416586"/>
    <lineage>
        <taxon>Bacteria</taxon>
        <taxon>Bacillati</taxon>
        <taxon>Bacillota</taxon>
        <taxon>Negativicutes</taxon>
        <taxon>Selenomonadales</taxon>
        <taxon>Selenomonadaceae</taxon>
        <taxon>Selenomonas</taxon>
    </lineage>
</organism>
<dbReference type="GO" id="GO:0000731">
    <property type="term" value="P:DNA synthesis involved in DNA repair"/>
    <property type="evidence" value="ECO:0007669"/>
    <property type="project" value="TreeGrafter"/>
</dbReference>
<dbReference type="Gene3D" id="3.40.50.300">
    <property type="entry name" value="P-loop containing nucleotide triphosphate hydrolases"/>
    <property type="match status" value="1"/>
</dbReference>
<dbReference type="AlphaFoldDB" id="A0A848B6C3"/>
<keyword evidence="16" id="KW-1185">Reference proteome</keyword>
<dbReference type="PANTHER" id="PTHR32182:SF0">
    <property type="entry name" value="DNA REPLICATION AND REPAIR PROTEIN RECF"/>
    <property type="match status" value="1"/>
</dbReference>
<evidence type="ECO:0000256" key="4">
    <source>
        <dbReference type="ARBA" id="ARBA00022490"/>
    </source>
</evidence>
<keyword evidence="6 12" id="KW-0547">Nucleotide-binding</keyword>
<evidence type="ECO:0000256" key="8">
    <source>
        <dbReference type="ARBA" id="ARBA00022840"/>
    </source>
</evidence>
<keyword evidence="4 12" id="KW-0963">Cytoplasm</keyword>
<comment type="similarity">
    <text evidence="2 12 13">Belongs to the RecF family.</text>
</comment>
<keyword evidence="9 12" id="KW-0238">DNA-binding</keyword>
<evidence type="ECO:0000256" key="12">
    <source>
        <dbReference type="HAMAP-Rule" id="MF_00365"/>
    </source>
</evidence>
<dbReference type="InterPro" id="IPR018078">
    <property type="entry name" value="DNA-binding_RecF_CS"/>
</dbReference>
<dbReference type="GO" id="GO:0006260">
    <property type="term" value="P:DNA replication"/>
    <property type="evidence" value="ECO:0007669"/>
    <property type="project" value="UniProtKB-UniRule"/>
</dbReference>
<dbReference type="HAMAP" id="MF_00365">
    <property type="entry name" value="RecF"/>
    <property type="match status" value="1"/>
</dbReference>
<gene>
    <name evidence="12 15" type="primary">recF</name>
    <name evidence="15" type="ORF">HF878_08510</name>
</gene>
<dbReference type="InterPro" id="IPR042174">
    <property type="entry name" value="RecF_2"/>
</dbReference>
<evidence type="ECO:0000256" key="6">
    <source>
        <dbReference type="ARBA" id="ARBA00022741"/>
    </source>
</evidence>
<dbReference type="GO" id="GO:0005524">
    <property type="term" value="F:ATP binding"/>
    <property type="evidence" value="ECO:0007669"/>
    <property type="project" value="UniProtKB-UniRule"/>
</dbReference>
<keyword evidence="8 12" id="KW-0067">ATP-binding</keyword>
<reference evidence="15 16" key="1">
    <citation type="submission" date="2020-04" db="EMBL/GenBank/DDBJ databases">
        <authorList>
            <person name="Hitch T.C.A."/>
            <person name="Wylensek D."/>
            <person name="Clavel T."/>
        </authorList>
    </citation>
    <scope>NUCLEOTIDE SEQUENCE [LARGE SCALE GENOMIC DNA]</scope>
    <source>
        <strain evidence="15 16">PG-130-P53-12</strain>
    </source>
</reference>
<dbReference type="InterPro" id="IPR003395">
    <property type="entry name" value="RecF/RecN/SMC_N"/>
</dbReference>
<dbReference type="EMBL" id="JABAFA010000034">
    <property type="protein sequence ID" value="NMD99503.1"/>
    <property type="molecule type" value="Genomic_DNA"/>
</dbReference>
<dbReference type="InterPro" id="IPR001238">
    <property type="entry name" value="DNA-binding_RecF"/>
</dbReference>
<evidence type="ECO:0000259" key="14">
    <source>
        <dbReference type="Pfam" id="PF02463"/>
    </source>
</evidence>
<comment type="subcellular location">
    <subcellularLocation>
        <location evidence="1 12 13">Cytoplasm</location>
    </subcellularLocation>
</comment>
<evidence type="ECO:0000256" key="3">
    <source>
        <dbReference type="ARBA" id="ARBA00020170"/>
    </source>
</evidence>
<evidence type="ECO:0000256" key="2">
    <source>
        <dbReference type="ARBA" id="ARBA00008016"/>
    </source>
</evidence>